<accession>A0A6J4L9B5</accession>
<dbReference type="InterPro" id="IPR058663">
    <property type="entry name" value="PucR-like_N"/>
</dbReference>
<feature type="domain" description="PucR-like N-terminal" evidence="2">
    <location>
        <begin position="11"/>
        <end position="167"/>
    </location>
</feature>
<dbReference type="AlphaFoldDB" id="A0A6J4L9B5"/>
<sequence length="406" mass="43520">MGSPDLHLDHTVTEVLRARLPAVAEHTLEAIIVEVPDYAHALSGEIGANIRDAVQLALGGFLSLAARPRGSDPGTPLAPATEAAYALGRGEARSGRSMDALLAAYRVGARVAWRELSGTAVDAGLSATTLAQFAELVFAYIDDLSGASVAGHSDELKTTGQVRRRYLQRLGRSLLVGDSPDRVAAAAERADWPAPRTLTAVVLPASHVRGVLRLLDPRTLHPEEDLPDLDAGDENEVAVLLVPDADGAARGALMRILHKHRAYVGPARPWTLARLSYLRALRVRRLGLAPSEAPVDSDEHLTALTLTADPDVLADLRRQVLAPLDSARAGTAERLTETLRAWLLHQGRRDDVAAALHVHPQTVRYRMAQLRDLFGDTLQQPSTVLALTVALAEPAGEQTRGGITHE</sequence>
<name>A0A6J4L9B5_9ACTN</name>
<dbReference type="Pfam" id="PF25906">
    <property type="entry name" value="PucR-like_N"/>
    <property type="match status" value="1"/>
</dbReference>
<protein>
    <submittedName>
        <fullName evidence="3">Transcriptional regulator, CdaR-family</fullName>
    </submittedName>
</protein>
<dbReference type="Pfam" id="PF13556">
    <property type="entry name" value="HTH_30"/>
    <property type="match status" value="1"/>
</dbReference>
<evidence type="ECO:0000259" key="1">
    <source>
        <dbReference type="Pfam" id="PF13556"/>
    </source>
</evidence>
<dbReference type="InterPro" id="IPR042070">
    <property type="entry name" value="PucR_C-HTH_sf"/>
</dbReference>
<dbReference type="EMBL" id="CADCUD010000077">
    <property type="protein sequence ID" value="CAA9325796.1"/>
    <property type="molecule type" value="Genomic_DNA"/>
</dbReference>
<dbReference type="PANTHER" id="PTHR33744">
    <property type="entry name" value="CARBOHYDRATE DIACID REGULATOR"/>
    <property type="match status" value="1"/>
</dbReference>
<proteinExistence type="predicted"/>
<dbReference type="InterPro" id="IPR051448">
    <property type="entry name" value="CdaR-like_regulators"/>
</dbReference>
<organism evidence="3">
    <name type="scientific">uncultured Nocardioidaceae bacterium</name>
    <dbReference type="NCBI Taxonomy" id="253824"/>
    <lineage>
        <taxon>Bacteria</taxon>
        <taxon>Bacillati</taxon>
        <taxon>Actinomycetota</taxon>
        <taxon>Actinomycetes</taxon>
        <taxon>Propionibacteriales</taxon>
        <taxon>Nocardioidaceae</taxon>
        <taxon>environmental samples</taxon>
    </lineage>
</organism>
<evidence type="ECO:0000259" key="2">
    <source>
        <dbReference type="Pfam" id="PF25906"/>
    </source>
</evidence>
<reference evidence="3" key="1">
    <citation type="submission" date="2020-02" db="EMBL/GenBank/DDBJ databases">
        <authorList>
            <person name="Meier V. D."/>
        </authorList>
    </citation>
    <scope>NUCLEOTIDE SEQUENCE</scope>
    <source>
        <strain evidence="3">AVDCRST_MAG46</strain>
    </source>
</reference>
<feature type="domain" description="PucR C-terminal helix-turn-helix" evidence="1">
    <location>
        <begin position="335"/>
        <end position="391"/>
    </location>
</feature>
<gene>
    <name evidence="3" type="ORF">AVDCRST_MAG46-1116</name>
</gene>
<dbReference type="Gene3D" id="1.10.10.2840">
    <property type="entry name" value="PucR C-terminal helix-turn-helix domain"/>
    <property type="match status" value="1"/>
</dbReference>
<evidence type="ECO:0000313" key="3">
    <source>
        <dbReference type="EMBL" id="CAA9325796.1"/>
    </source>
</evidence>
<dbReference type="PANTHER" id="PTHR33744:SF1">
    <property type="entry name" value="DNA-BINDING TRANSCRIPTIONAL ACTIVATOR ADER"/>
    <property type="match status" value="1"/>
</dbReference>
<dbReference type="InterPro" id="IPR025736">
    <property type="entry name" value="PucR_C-HTH_dom"/>
</dbReference>